<reference evidence="1" key="1">
    <citation type="submission" date="2019-08" db="EMBL/GenBank/DDBJ databases">
        <title>Genome sequence of Clostridiales bacterium MT110.</title>
        <authorList>
            <person name="Cao J."/>
        </authorList>
    </citation>
    <scope>NUCLEOTIDE SEQUENCE</scope>
    <source>
        <strain evidence="1">MT110</strain>
    </source>
</reference>
<organism evidence="1 2">
    <name type="scientific">Anoxybacterium hadale</name>
    <dbReference type="NCBI Taxonomy" id="3408580"/>
    <lineage>
        <taxon>Bacteria</taxon>
        <taxon>Bacillati</taxon>
        <taxon>Bacillota</taxon>
        <taxon>Clostridia</taxon>
        <taxon>Peptostreptococcales</taxon>
        <taxon>Anaerovoracaceae</taxon>
        <taxon>Anoxybacterium</taxon>
    </lineage>
</organism>
<dbReference type="EMBL" id="CP042469">
    <property type="protein sequence ID" value="QOX63368.1"/>
    <property type="molecule type" value="Genomic_DNA"/>
</dbReference>
<proteinExistence type="predicted"/>
<protein>
    <submittedName>
        <fullName evidence="1">Response regulator transcription factor</fullName>
    </submittedName>
</protein>
<name>A0ACD1AA30_9FIRM</name>
<sequence>MFRVAICDDEQVICSQIENVILKYAAENNERIETQVFYSGEELIRFVECGEGFDLLFLDIELKLINGVEVGRRIREELDNQTMQIVYVSGKDTYFRDLFDVRPMHFLQKPVSEEDIIKDTRLGMKLSNKLGGIFVFRKGHETYRKPVGDILYFESNNREVKMVTCDDEEVFYGKLDDVYEQVAKYHFMYIHKSYIVNYTYVKRFLYSEVTMSNMEVLPISQARRKMIREMQLKFEKEGVL</sequence>
<evidence type="ECO:0000313" key="1">
    <source>
        <dbReference type="EMBL" id="QOX63368.1"/>
    </source>
</evidence>
<keyword evidence="2" id="KW-1185">Reference proteome</keyword>
<gene>
    <name evidence="1" type="ORF">FRZ06_08390</name>
</gene>
<dbReference type="Proteomes" id="UP000594014">
    <property type="component" value="Chromosome"/>
</dbReference>
<evidence type="ECO:0000313" key="2">
    <source>
        <dbReference type="Proteomes" id="UP000594014"/>
    </source>
</evidence>
<accession>A0ACD1AA30</accession>